<sequence length="558" mass="59823">MYTNDSLSRRQWLEQLKLPALAVAGAALPAIATHAAPSHNTSDSLPGARIFNVRDFGAKGDGKTLNTKAIQAAIDACNKENGGTVLIPAGDFICGTVELKSNVTLHLSAQGRLLGSTRREDYVAGKGVPPGNGNVVFIFAVNAVNITIEGRGTIDGNGQTFYNGKGDNTGPGQHGVGGNFDRPHLIVFYECTNFLVRDVFLTRSAYHCFRILHCKQVQLQGIRIYNRVNKNNDGFHFNDSQYVHITNCDIQCQDDACALFGSNQFVTVTNCSFSTRWSIFRFGSGEAQNIVVSNCLIYETYGCPVKISSGKARVENLSFSNIIMRNVTGPIGIAFTGKSNAGDAPDTSSFVRNISFNGIRATVVEKPVDHPDIAFGTKMFDGEINSCITLNGVGNAFLENISFTDVHITYAGGGTKEQALKRDVPQVAAEYFGVWATAPFGPPAYGIYARNVRNLTLNNVRFDCEKPDARPAVIFDNVQDASIMGLSAQGSVDSEVIRIINSKDVLIAASRVLTNAGVFLQVEGAASEGIVVNGGDTRKALKPLVLDKGAGKDAVAMG</sequence>
<organism evidence="6 7">
    <name type="scientific">Niastella koreensis</name>
    <dbReference type="NCBI Taxonomy" id="354356"/>
    <lineage>
        <taxon>Bacteria</taxon>
        <taxon>Pseudomonadati</taxon>
        <taxon>Bacteroidota</taxon>
        <taxon>Chitinophagia</taxon>
        <taxon>Chitinophagales</taxon>
        <taxon>Chitinophagaceae</taxon>
        <taxon>Niastella</taxon>
    </lineage>
</organism>
<evidence type="ECO:0000256" key="5">
    <source>
        <dbReference type="SAM" id="SignalP"/>
    </source>
</evidence>
<accession>A0ABX3NSM3</accession>
<dbReference type="InterPro" id="IPR006626">
    <property type="entry name" value="PbH1"/>
</dbReference>
<dbReference type="PANTHER" id="PTHR31339">
    <property type="entry name" value="PECTIN LYASE-RELATED"/>
    <property type="match status" value="1"/>
</dbReference>
<gene>
    <name evidence="6" type="ORF">A4D02_34500</name>
</gene>
<evidence type="ECO:0000313" key="6">
    <source>
        <dbReference type="EMBL" id="OQP45066.1"/>
    </source>
</evidence>
<dbReference type="InterPro" id="IPR006311">
    <property type="entry name" value="TAT_signal"/>
</dbReference>
<comment type="caution">
    <text evidence="6">The sequence shown here is derived from an EMBL/GenBank/DDBJ whole genome shotgun (WGS) entry which is preliminary data.</text>
</comment>
<dbReference type="RefSeq" id="WP_014222101.1">
    <property type="nucleotide sequence ID" value="NZ_LWBO01000022.1"/>
</dbReference>
<keyword evidence="7" id="KW-1185">Reference proteome</keyword>
<keyword evidence="3 4" id="KW-0326">Glycosidase</keyword>
<evidence type="ECO:0000256" key="2">
    <source>
        <dbReference type="ARBA" id="ARBA00022801"/>
    </source>
</evidence>
<dbReference type="EMBL" id="LWBO01000022">
    <property type="protein sequence ID" value="OQP45066.1"/>
    <property type="molecule type" value="Genomic_DNA"/>
</dbReference>
<dbReference type="InterPro" id="IPR012334">
    <property type="entry name" value="Pectin_lyas_fold"/>
</dbReference>
<proteinExistence type="inferred from homology"/>
<evidence type="ECO:0000256" key="1">
    <source>
        <dbReference type="ARBA" id="ARBA00008834"/>
    </source>
</evidence>
<name>A0ABX3NSM3_9BACT</name>
<dbReference type="PROSITE" id="PS51318">
    <property type="entry name" value="TAT"/>
    <property type="match status" value="1"/>
</dbReference>
<dbReference type="Pfam" id="PF00295">
    <property type="entry name" value="Glyco_hydro_28"/>
    <property type="match status" value="1"/>
</dbReference>
<evidence type="ECO:0000313" key="7">
    <source>
        <dbReference type="Proteomes" id="UP000192277"/>
    </source>
</evidence>
<reference evidence="6 7" key="1">
    <citation type="submission" date="2016-04" db="EMBL/GenBank/DDBJ databases">
        <authorList>
            <person name="Chen L."/>
            <person name="Zhuang W."/>
            <person name="Wang G."/>
        </authorList>
    </citation>
    <scope>NUCLEOTIDE SEQUENCE [LARGE SCALE GENOMIC DNA]</scope>
    <source>
        <strain evidence="7">GR20</strain>
    </source>
</reference>
<evidence type="ECO:0000256" key="3">
    <source>
        <dbReference type="ARBA" id="ARBA00023295"/>
    </source>
</evidence>
<keyword evidence="2 4" id="KW-0378">Hydrolase</keyword>
<dbReference type="GO" id="GO:0016787">
    <property type="term" value="F:hydrolase activity"/>
    <property type="evidence" value="ECO:0007669"/>
    <property type="project" value="UniProtKB-KW"/>
</dbReference>
<comment type="similarity">
    <text evidence="1 4">Belongs to the glycosyl hydrolase 28 family.</text>
</comment>
<dbReference type="InterPro" id="IPR051801">
    <property type="entry name" value="GH28_Enzymes"/>
</dbReference>
<feature type="signal peptide" evidence="5">
    <location>
        <begin position="1"/>
        <end position="35"/>
    </location>
</feature>
<dbReference type="Proteomes" id="UP000192277">
    <property type="component" value="Unassembled WGS sequence"/>
</dbReference>
<dbReference type="PANTHER" id="PTHR31339:SF9">
    <property type="entry name" value="PLASMIN AND FIBRONECTIN-BINDING PROTEIN A"/>
    <property type="match status" value="1"/>
</dbReference>
<protein>
    <submittedName>
        <fullName evidence="6">Glycoside hydrolase</fullName>
    </submittedName>
</protein>
<keyword evidence="5" id="KW-0732">Signal</keyword>
<dbReference type="InterPro" id="IPR011050">
    <property type="entry name" value="Pectin_lyase_fold/virulence"/>
</dbReference>
<dbReference type="Gene3D" id="2.160.20.10">
    <property type="entry name" value="Single-stranded right-handed beta-helix, Pectin lyase-like"/>
    <property type="match status" value="1"/>
</dbReference>
<dbReference type="InterPro" id="IPR000743">
    <property type="entry name" value="Glyco_hydro_28"/>
</dbReference>
<dbReference type="SUPFAM" id="SSF51126">
    <property type="entry name" value="Pectin lyase-like"/>
    <property type="match status" value="1"/>
</dbReference>
<evidence type="ECO:0000256" key="4">
    <source>
        <dbReference type="RuleBase" id="RU361169"/>
    </source>
</evidence>
<feature type="chain" id="PRO_5046011638" evidence="5">
    <location>
        <begin position="36"/>
        <end position="558"/>
    </location>
</feature>
<dbReference type="SMART" id="SM00710">
    <property type="entry name" value="PbH1"/>
    <property type="match status" value="6"/>
</dbReference>